<dbReference type="FunCoup" id="A0A0P0VCW3">
    <property type="interactions" value="3"/>
</dbReference>
<evidence type="ECO:0000259" key="1">
    <source>
        <dbReference type="Pfam" id="PF23622"/>
    </source>
</evidence>
<dbReference type="InterPro" id="IPR055357">
    <property type="entry name" value="LRR_At1g61320_AtMIF1"/>
</dbReference>
<dbReference type="Gene3D" id="3.80.10.10">
    <property type="entry name" value="Ribonuclease Inhibitor"/>
    <property type="match status" value="1"/>
</dbReference>
<name>A0A0P0VCW3_ORYSJ</name>
<reference evidence="2 3" key="3">
    <citation type="journal article" date="2013" name="Rice">
        <title>Improvement of the Oryza sativa Nipponbare reference genome using next generation sequence and optical map data.</title>
        <authorList>
            <person name="Kawahara Y."/>
            <person name="de la Bastide M."/>
            <person name="Hamilton J.P."/>
            <person name="Kanamori H."/>
            <person name="McCombie W.R."/>
            <person name="Ouyang S."/>
            <person name="Schwartz D.C."/>
            <person name="Tanaka T."/>
            <person name="Wu J."/>
            <person name="Zhou S."/>
            <person name="Childs K.L."/>
            <person name="Davidson R.M."/>
            <person name="Lin H."/>
            <person name="Quesada-Ocampo L."/>
            <person name="Vaillancourt B."/>
            <person name="Sakai H."/>
            <person name="Lee S.S."/>
            <person name="Kim J."/>
            <person name="Numa H."/>
            <person name="Itoh T."/>
            <person name="Buell C.R."/>
            <person name="Matsumoto T."/>
        </authorList>
    </citation>
    <scope>NUCLEOTIDE SEQUENCE [LARGE SCALE GENOMIC DNA]</scope>
    <source>
        <strain evidence="3">cv. Nipponbare</strain>
    </source>
</reference>
<dbReference type="InterPro" id="IPR032675">
    <property type="entry name" value="LRR_dom_sf"/>
</dbReference>
<dbReference type="SUPFAM" id="SSF52047">
    <property type="entry name" value="RNI-like"/>
    <property type="match status" value="1"/>
</dbReference>
<accession>A0A0P0VCW3</accession>
<evidence type="ECO:0000313" key="2">
    <source>
        <dbReference type="EMBL" id="BAS76204.1"/>
    </source>
</evidence>
<dbReference type="InterPro" id="IPR053772">
    <property type="entry name" value="At1g61320/At1g61330-like"/>
</dbReference>
<reference evidence="2 3" key="2">
    <citation type="journal article" date="2013" name="Plant Cell Physiol.">
        <title>Rice Annotation Project Database (RAP-DB): an integrative and interactive database for rice genomics.</title>
        <authorList>
            <person name="Sakai H."/>
            <person name="Lee S.S."/>
            <person name="Tanaka T."/>
            <person name="Numa H."/>
            <person name="Kim J."/>
            <person name="Kawahara Y."/>
            <person name="Wakimoto H."/>
            <person name="Yang C.C."/>
            <person name="Iwamoto M."/>
            <person name="Abe T."/>
            <person name="Yamada Y."/>
            <person name="Muto A."/>
            <person name="Inokuchi H."/>
            <person name="Ikemura T."/>
            <person name="Matsumoto T."/>
            <person name="Sasaki T."/>
            <person name="Itoh T."/>
        </authorList>
    </citation>
    <scope>NUCLEOTIDE SEQUENCE [LARGE SCALE GENOMIC DNA]</scope>
    <source>
        <strain evidence="3">cv. Nipponbare</strain>
    </source>
</reference>
<dbReference type="AlphaFoldDB" id="A0A0P0VCW3"/>
<gene>
    <name evidence="2" type="ordered locus">Os01g0946850</name>
    <name evidence="2" type="ORF">OSNPB_010946850</name>
</gene>
<dbReference type="InterPro" id="IPR036047">
    <property type="entry name" value="F-box-like_dom_sf"/>
</dbReference>
<feature type="domain" description="At1g61320/AtMIF1 LRR" evidence="1">
    <location>
        <begin position="75"/>
        <end position="398"/>
    </location>
</feature>
<organism evidence="2 3">
    <name type="scientific">Oryza sativa subsp. japonica</name>
    <name type="common">Rice</name>
    <dbReference type="NCBI Taxonomy" id="39947"/>
    <lineage>
        <taxon>Eukaryota</taxon>
        <taxon>Viridiplantae</taxon>
        <taxon>Streptophyta</taxon>
        <taxon>Embryophyta</taxon>
        <taxon>Tracheophyta</taxon>
        <taxon>Spermatophyta</taxon>
        <taxon>Magnoliopsida</taxon>
        <taxon>Liliopsida</taxon>
        <taxon>Poales</taxon>
        <taxon>Poaceae</taxon>
        <taxon>BOP clade</taxon>
        <taxon>Oryzoideae</taxon>
        <taxon>Oryzeae</taxon>
        <taxon>Oryzinae</taxon>
        <taxon>Oryza</taxon>
        <taxon>Oryza sativa</taxon>
    </lineage>
</organism>
<dbReference type="Proteomes" id="UP000059680">
    <property type="component" value="Chromosome 1"/>
</dbReference>
<dbReference type="eggNOG" id="ENOG502RYMX">
    <property type="taxonomic scope" value="Eukaryota"/>
</dbReference>
<sequence length="413" mass="46155">HSTIISVLVQDIWHHIHSLMPLRDAARAACVSRAFLCNWKCHPNLIFTEETLSLEQDARRKGGKARAFASKVDHILKNHSGIGVKRLKLVICYSGKINVSSLNSWLQIAITPGIEEITLLLPTKYEGRYSFPLSLLCNRSGSSIQYIHLMYCNLRPTVGLGCFTNLTKLFLWFLCITDDELVYLLSKSFALEELDLRYCSEIICLTIPCLLERVGCLTVFECSNLQMINSNAPKVSTFTFSGDPIELSLGESSQVKKLDMSCSDVPNFIYYSITKLPYIVPNLTSLTLSSGINTPTVAAKFLHLKHLDICLDADKALPPEYDYLSLVSFLDASPVLETFILCVQQHDMKHECVSEDASHTRQMPEHKHSNLKNVMILGFCTAKSMVELTCHVLENATAWLFSSSPLVQQAGAA</sequence>
<feature type="non-terminal residue" evidence="2">
    <location>
        <position position="413"/>
    </location>
</feature>
<dbReference type="PANTHER" id="PTHR34145">
    <property type="entry name" value="OS02G0105600 PROTEIN"/>
    <property type="match status" value="1"/>
</dbReference>
<dbReference type="PANTHER" id="PTHR34145:SF8">
    <property type="entry name" value="OS05G0538250 PROTEIN"/>
    <property type="match status" value="1"/>
</dbReference>
<evidence type="ECO:0000313" key="3">
    <source>
        <dbReference type="Proteomes" id="UP000059680"/>
    </source>
</evidence>
<keyword evidence="3" id="KW-1185">Reference proteome</keyword>
<dbReference type="Gramene" id="Os01t0946850-00">
    <property type="protein sequence ID" value="Os01t0946850-00"/>
    <property type="gene ID" value="Os01g0946850"/>
</dbReference>
<dbReference type="SUPFAM" id="SSF81383">
    <property type="entry name" value="F-box domain"/>
    <property type="match status" value="1"/>
</dbReference>
<proteinExistence type="predicted"/>
<protein>
    <submittedName>
        <fullName evidence="2">Os01g0946850 protein</fullName>
    </submittedName>
</protein>
<dbReference type="STRING" id="39947.A0A0P0VCW3"/>
<dbReference type="PaxDb" id="39947-A0A0P0VCW3"/>
<dbReference type="OMA" id="ICLTIPC"/>
<reference evidence="3" key="1">
    <citation type="journal article" date="2005" name="Nature">
        <title>The map-based sequence of the rice genome.</title>
        <authorList>
            <consortium name="International rice genome sequencing project (IRGSP)"/>
            <person name="Matsumoto T."/>
            <person name="Wu J."/>
            <person name="Kanamori H."/>
            <person name="Katayose Y."/>
            <person name="Fujisawa M."/>
            <person name="Namiki N."/>
            <person name="Mizuno H."/>
            <person name="Yamamoto K."/>
            <person name="Antonio B.A."/>
            <person name="Baba T."/>
            <person name="Sakata K."/>
            <person name="Nagamura Y."/>
            <person name="Aoki H."/>
            <person name="Arikawa K."/>
            <person name="Arita K."/>
            <person name="Bito T."/>
            <person name="Chiden Y."/>
            <person name="Fujitsuka N."/>
            <person name="Fukunaka R."/>
            <person name="Hamada M."/>
            <person name="Harada C."/>
            <person name="Hayashi A."/>
            <person name="Hijishita S."/>
            <person name="Honda M."/>
            <person name="Hosokawa S."/>
            <person name="Ichikawa Y."/>
            <person name="Idonuma A."/>
            <person name="Iijima M."/>
            <person name="Ikeda M."/>
            <person name="Ikeno M."/>
            <person name="Ito K."/>
            <person name="Ito S."/>
            <person name="Ito T."/>
            <person name="Ito Y."/>
            <person name="Ito Y."/>
            <person name="Iwabuchi A."/>
            <person name="Kamiya K."/>
            <person name="Karasawa W."/>
            <person name="Kurita K."/>
            <person name="Katagiri S."/>
            <person name="Kikuta A."/>
            <person name="Kobayashi H."/>
            <person name="Kobayashi N."/>
            <person name="Machita K."/>
            <person name="Maehara T."/>
            <person name="Masukawa M."/>
            <person name="Mizubayashi T."/>
            <person name="Mukai Y."/>
            <person name="Nagasaki H."/>
            <person name="Nagata Y."/>
            <person name="Naito S."/>
            <person name="Nakashima M."/>
            <person name="Nakama Y."/>
            <person name="Nakamichi Y."/>
            <person name="Nakamura M."/>
            <person name="Meguro A."/>
            <person name="Negishi M."/>
            <person name="Ohta I."/>
            <person name="Ohta T."/>
            <person name="Okamoto M."/>
            <person name="Ono N."/>
            <person name="Saji S."/>
            <person name="Sakaguchi M."/>
            <person name="Sakai K."/>
            <person name="Shibata M."/>
            <person name="Shimokawa T."/>
            <person name="Song J."/>
            <person name="Takazaki Y."/>
            <person name="Terasawa K."/>
            <person name="Tsugane M."/>
            <person name="Tsuji K."/>
            <person name="Ueda S."/>
            <person name="Waki K."/>
            <person name="Yamagata H."/>
            <person name="Yamamoto M."/>
            <person name="Yamamoto S."/>
            <person name="Yamane H."/>
            <person name="Yoshiki S."/>
            <person name="Yoshihara R."/>
            <person name="Yukawa K."/>
            <person name="Zhong H."/>
            <person name="Yano M."/>
            <person name="Yuan Q."/>
            <person name="Ouyang S."/>
            <person name="Liu J."/>
            <person name="Jones K.M."/>
            <person name="Gansberger K."/>
            <person name="Moffat K."/>
            <person name="Hill J."/>
            <person name="Bera J."/>
            <person name="Fadrosh D."/>
            <person name="Jin S."/>
            <person name="Johri S."/>
            <person name="Kim M."/>
            <person name="Overton L."/>
            <person name="Reardon M."/>
            <person name="Tsitrin T."/>
            <person name="Vuong H."/>
            <person name="Weaver B."/>
            <person name="Ciecko A."/>
            <person name="Tallon L."/>
            <person name="Jackson J."/>
            <person name="Pai G."/>
            <person name="Aken S.V."/>
            <person name="Utterback T."/>
            <person name="Reidmuller S."/>
            <person name="Feldblyum T."/>
            <person name="Hsiao J."/>
            <person name="Zismann V."/>
            <person name="Iobst S."/>
            <person name="de Vazeille A.R."/>
            <person name="Buell C.R."/>
            <person name="Ying K."/>
            <person name="Li Y."/>
            <person name="Lu T."/>
            <person name="Huang Y."/>
            <person name="Zhao Q."/>
            <person name="Feng Q."/>
            <person name="Zhang L."/>
            <person name="Zhu J."/>
            <person name="Weng Q."/>
            <person name="Mu J."/>
            <person name="Lu Y."/>
            <person name="Fan D."/>
            <person name="Liu Y."/>
            <person name="Guan J."/>
            <person name="Zhang Y."/>
            <person name="Yu S."/>
            <person name="Liu X."/>
            <person name="Zhang Y."/>
            <person name="Hong G."/>
            <person name="Han B."/>
            <person name="Choisne N."/>
            <person name="Demange N."/>
            <person name="Orjeda G."/>
            <person name="Samain S."/>
            <person name="Cattolico L."/>
            <person name="Pelletier E."/>
            <person name="Couloux A."/>
            <person name="Segurens B."/>
            <person name="Wincker P."/>
            <person name="D'Hont A."/>
            <person name="Scarpelli C."/>
            <person name="Weissenbach J."/>
            <person name="Salanoubat M."/>
            <person name="Quetier F."/>
            <person name="Yu Y."/>
            <person name="Kim H.R."/>
            <person name="Rambo T."/>
            <person name="Currie J."/>
            <person name="Collura K."/>
            <person name="Luo M."/>
            <person name="Yang T."/>
            <person name="Ammiraju J.S.S."/>
            <person name="Engler F."/>
            <person name="Soderlund C."/>
            <person name="Wing R.A."/>
            <person name="Palmer L.E."/>
            <person name="de la Bastide M."/>
            <person name="Spiegel L."/>
            <person name="Nascimento L."/>
            <person name="Zutavern T."/>
            <person name="O'Shaughnessy A."/>
            <person name="Dike S."/>
            <person name="Dedhia N."/>
            <person name="Preston R."/>
            <person name="Balija V."/>
            <person name="McCombie W.R."/>
            <person name="Chow T."/>
            <person name="Chen H."/>
            <person name="Chung M."/>
            <person name="Chen C."/>
            <person name="Shaw J."/>
            <person name="Wu H."/>
            <person name="Hsiao K."/>
            <person name="Chao Y."/>
            <person name="Chu M."/>
            <person name="Cheng C."/>
            <person name="Hour A."/>
            <person name="Lee P."/>
            <person name="Lin S."/>
            <person name="Lin Y."/>
            <person name="Liou J."/>
            <person name="Liu S."/>
            <person name="Hsing Y."/>
            <person name="Raghuvanshi S."/>
            <person name="Mohanty A."/>
            <person name="Bharti A.K."/>
            <person name="Gaur A."/>
            <person name="Gupta V."/>
            <person name="Kumar D."/>
            <person name="Ravi V."/>
            <person name="Vij S."/>
            <person name="Kapur A."/>
            <person name="Khurana P."/>
            <person name="Khurana P."/>
            <person name="Khurana J.P."/>
            <person name="Tyagi A.K."/>
            <person name="Gaikwad K."/>
            <person name="Singh A."/>
            <person name="Dalal V."/>
            <person name="Srivastava S."/>
            <person name="Dixit A."/>
            <person name="Pal A.K."/>
            <person name="Ghazi I.A."/>
            <person name="Yadav M."/>
            <person name="Pandit A."/>
            <person name="Bhargava A."/>
            <person name="Sureshbabu K."/>
            <person name="Batra K."/>
            <person name="Sharma T.R."/>
            <person name="Mohapatra T."/>
            <person name="Singh N.K."/>
            <person name="Messing J."/>
            <person name="Nelson A.B."/>
            <person name="Fuks G."/>
            <person name="Kavchok S."/>
            <person name="Keizer G."/>
            <person name="Linton E."/>
            <person name="Llaca V."/>
            <person name="Song R."/>
            <person name="Tanyolac B."/>
            <person name="Young S."/>
            <person name="Ho-Il K."/>
            <person name="Hahn J.H."/>
            <person name="Sangsakoo G."/>
            <person name="Vanavichit A."/>
            <person name="de Mattos Luiz.A.T."/>
            <person name="Zimmer P.D."/>
            <person name="Malone G."/>
            <person name="Dellagostin O."/>
            <person name="de Oliveira A.C."/>
            <person name="Bevan M."/>
            <person name="Bancroft I."/>
            <person name="Minx P."/>
            <person name="Cordum H."/>
            <person name="Wilson R."/>
            <person name="Cheng Z."/>
            <person name="Jin W."/>
            <person name="Jiang J."/>
            <person name="Leong S.A."/>
            <person name="Iwama H."/>
            <person name="Gojobori T."/>
            <person name="Itoh T."/>
            <person name="Niimura Y."/>
            <person name="Fujii Y."/>
            <person name="Habara T."/>
            <person name="Sakai H."/>
            <person name="Sato Y."/>
            <person name="Wilson G."/>
            <person name="Kumar K."/>
            <person name="McCouch S."/>
            <person name="Juretic N."/>
            <person name="Hoen D."/>
            <person name="Wright S."/>
            <person name="Bruskiewich R."/>
            <person name="Bureau T."/>
            <person name="Miyao A."/>
            <person name="Hirochika H."/>
            <person name="Nishikawa T."/>
            <person name="Kadowaki K."/>
            <person name="Sugiura M."/>
            <person name="Burr B."/>
            <person name="Sasaki T."/>
        </authorList>
    </citation>
    <scope>NUCLEOTIDE SEQUENCE [LARGE SCALE GENOMIC DNA]</scope>
    <source>
        <strain evidence="3">cv. Nipponbare</strain>
    </source>
</reference>
<dbReference type="InParanoid" id="A0A0P0VCW3"/>
<dbReference type="Pfam" id="PF23622">
    <property type="entry name" value="LRR_At1g61320_AtMIF1"/>
    <property type="match status" value="1"/>
</dbReference>
<dbReference type="EMBL" id="AP014957">
    <property type="protein sequence ID" value="BAS76204.1"/>
    <property type="molecule type" value="Genomic_DNA"/>
</dbReference>